<dbReference type="Pfam" id="PF10604">
    <property type="entry name" value="Polyketide_cyc2"/>
    <property type="match status" value="1"/>
</dbReference>
<dbReference type="InterPro" id="IPR023393">
    <property type="entry name" value="START-like_dom_sf"/>
</dbReference>
<gene>
    <name evidence="1" type="ORF">FHR80_003803</name>
</gene>
<sequence>MRPGRVPRPARPARPARLARLLDGSLTLRAHGGVDAATAWRRYDELALWPRWAPHLRRVDSDAATLTAGGRGRVRGPFGVTARFAVVAVDHDRRRWTWRVRSGPLAVVLEHGVDRGPDGAGSRTWLTMRGPYPALLGYAPLAWWALHRLVSRPRLPGTAA</sequence>
<dbReference type="InterPro" id="IPR019587">
    <property type="entry name" value="Polyketide_cyclase/dehydratase"/>
</dbReference>
<reference evidence="1 2" key="2">
    <citation type="submission" date="2020-08" db="EMBL/GenBank/DDBJ databases">
        <authorList>
            <person name="Partida-Martinez L."/>
            <person name="Huntemann M."/>
            <person name="Clum A."/>
            <person name="Wang J."/>
            <person name="Palaniappan K."/>
            <person name="Ritter S."/>
            <person name="Chen I.-M."/>
            <person name="Stamatis D."/>
            <person name="Reddy T."/>
            <person name="O'Malley R."/>
            <person name="Daum C."/>
            <person name="Shapiro N."/>
            <person name="Ivanova N."/>
            <person name="Kyrpides N."/>
            <person name="Woyke T."/>
        </authorList>
    </citation>
    <scope>NUCLEOTIDE SEQUENCE [LARGE SCALE GENOMIC DNA]</scope>
    <source>
        <strain evidence="1 2">RAS26</strain>
    </source>
</reference>
<accession>A0A7W4UIM6</accession>
<name>A0A7W4UIM6_9CELL</name>
<reference evidence="1 2" key="1">
    <citation type="submission" date="2020-08" db="EMBL/GenBank/DDBJ databases">
        <title>The Agave Microbiome: Exploring the role of microbial communities in plant adaptations to desert environments.</title>
        <authorList>
            <person name="Partida-Martinez L.P."/>
        </authorList>
    </citation>
    <scope>NUCLEOTIDE SEQUENCE [LARGE SCALE GENOMIC DNA]</scope>
    <source>
        <strain evidence="1 2">RAS26</strain>
    </source>
</reference>
<evidence type="ECO:0000313" key="1">
    <source>
        <dbReference type="EMBL" id="MBB2924867.1"/>
    </source>
</evidence>
<comment type="caution">
    <text evidence="1">The sequence shown here is derived from an EMBL/GenBank/DDBJ whole genome shotgun (WGS) entry which is preliminary data.</text>
</comment>
<dbReference type="AlphaFoldDB" id="A0A7W4UIM6"/>
<evidence type="ECO:0008006" key="3">
    <source>
        <dbReference type="Google" id="ProtNLM"/>
    </source>
</evidence>
<proteinExistence type="predicted"/>
<dbReference type="EMBL" id="JACHVX010000006">
    <property type="protein sequence ID" value="MBB2924867.1"/>
    <property type="molecule type" value="Genomic_DNA"/>
</dbReference>
<evidence type="ECO:0000313" key="2">
    <source>
        <dbReference type="Proteomes" id="UP000518206"/>
    </source>
</evidence>
<dbReference type="RefSeq" id="WP_221196694.1">
    <property type="nucleotide sequence ID" value="NZ_JACHVX010000006.1"/>
</dbReference>
<dbReference type="Gene3D" id="3.30.530.20">
    <property type="match status" value="1"/>
</dbReference>
<dbReference type="Proteomes" id="UP000518206">
    <property type="component" value="Unassembled WGS sequence"/>
</dbReference>
<dbReference type="SUPFAM" id="SSF55961">
    <property type="entry name" value="Bet v1-like"/>
    <property type="match status" value="1"/>
</dbReference>
<protein>
    <recommendedName>
        <fullName evidence="3">Polyketide cyclase</fullName>
    </recommendedName>
</protein>
<organism evidence="1 2">
    <name type="scientific">Cellulomonas cellasea</name>
    <dbReference type="NCBI Taxonomy" id="43670"/>
    <lineage>
        <taxon>Bacteria</taxon>
        <taxon>Bacillati</taxon>
        <taxon>Actinomycetota</taxon>
        <taxon>Actinomycetes</taxon>
        <taxon>Micrococcales</taxon>
        <taxon>Cellulomonadaceae</taxon>
        <taxon>Cellulomonas</taxon>
    </lineage>
</organism>